<evidence type="ECO:0000313" key="3">
    <source>
        <dbReference type="Proteomes" id="UP000267821"/>
    </source>
</evidence>
<evidence type="ECO:0000313" key="2">
    <source>
        <dbReference type="EMBL" id="RPB22391.1"/>
    </source>
</evidence>
<sequence length="89" mass="10235">TPFTTNLPPQARRENSQIIHRDSTATAFPALSTLLGFIALPDRDIYDVKEHSEDDFHILWDSIIRSTFYVLSRYSGAFDLEMVRNNTDC</sequence>
<reference evidence="1 3" key="1">
    <citation type="journal article" date="2018" name="Nat. Ecol. Evol.">
        <title>Pezizomycetes genomes reveal the molecular basis of ectomycorrhizal truffle lifestyle.</title>
        <authorList>
            <person name="Murat C."/>
            <person name="Payen T."/>
            <person name="Noel B."/>
            <person name="Kuo A."/>
            <person name="Morin E."/>
            <person name="Chen J."/>
            <person name="Kohler A."/>
            <person name="Krizsan K."/>
            <person name="Balestrini R."/>
            <person name="Da Silva C."/>
            <person name="Montanini B."/>
            <person name="Hainaut M."/>
            <person name="Levati E."/>
            <person name="Barry K.W."/>
            <person name="Belfiori B."/>
            <person name="Cichocki N."/>
            <person name="Clum A."/>
            <person name="Dockter R.B."/>
            <person name="Fauchery L."/>
            <person name="Guy J."/>
            <person name="Iotti M."/>
            <person name="Le Tacon F."/>
            <person name="Lindquist E.A."/>
            <person name="Lipzen A."/>
            <person name="Malagnac F."/>
            <person name="Mello A."/>
            <person name="Molinier V."/>
            <person name="Miyauchi S."/>
            <person name="Poulain J."/>
            <person name="Riccioni C."/>
            <person name="Rubini A."/>
            <person name="Sitrit Y."/>
            <person name="Splivallo R."/>
            <person name="Traeger S."/>
            <person name="Wang M."/>
            <person name="Zifcakova L."/>
            <person name="Wipf D."/>
            <person name="Zambonelli A."/>
            <person name="Paolocci F."/>
            <person name="Nowrousian M."/>
            <person name="Ottonello S."/>
            <person name="Baldrian P."/>
            <person name="Spatafora J.W."/>
            <person name="Henrissat B."/>
            <person name="Nagy L.G."/>
            <person name="Aury J.M."/>
            <person name="Wincker P."/>
            <person name="Grigoriev I.V."/>
            <person name="Bonfante P."/>
            <person name="Martin F.M."/>
        </authorList>
    </citation>
    <scope>NUCLEOTIDE SEQUENCE [LARGE SCALE GENOMIC DNA]</scope>
    <source>
        <strain evidence="1 3">ATCC MYA-4762</strain>
    </source>
</reference>
<proteinExistence type="predicted"/>
<protein>
    <submittedName>
        <fullName evidence="1">Uncharacterized protein</fullName>
    </submittedName>
</protein>
<dbReference type="Proteomes" id="UP000267821">
    <property type="component" value="Unassembled WGS sequence"/>
</dbReference>
<feature type="non-terminal residue" evidence="1">
    <location>
        <position position="1"/>
    </location>
</feature>
<keyword evidence="3" id="KW-1185">Reference proteome</keyword>
<dbReference type="EMBL" id="ML121552">
    <property type="protein sequence ID" value="RPB22391.1"/>
    <property type="molecule type" value="Genomic_DNA"/>
</dbReference>
<accession>A0A3N4LDM7</accession>
<evidence type="ECO:0000313" key="1">
    <source>
        <dbReference type="EMBL" id="RPB20983.1"/>
    </source>
</evidence>
<feature type="non-terminal residue" evidence="1">
    <location>
        <position position="89"/>
    </location>
</feature>
<name>A0A3N4LDM7_9PEZI</name>
<organism evidence="1 3">
    <name type="scientific">Terfezia boudieri ATCC MYA-4762</name>
    <dbReference type="NCBI Taxonomy" id="1051890"/>
    <lineage>
        <taxon>Eukaryota</taxon>
        <taxon>Fungi</taxon>
        <taxon>Dikarya</taxon>
        <taxon>Ascomycota</taxon>
        <taxon>Pezizomycotina</taxon>
        <taxon>Pezizomycetes</taxon>
        <taxon>Pezizales</taxon>
        <taxon>Pezizaceae</taxon>
        <taxon>Terfezia</taxon>
    </lineage>
</organism>
<dbReference type="EMBL" id="ML121565">
    <property type="protein sequence ID" value="RPB20983.1"/>
    <property type="molecule type" value="Genomic_DNA"/>
</dbReference>
<dbReference type="AlphaFoldDB" id="A0A3N4LDM7"/>
<gene>
    <name evidence="2" type="ORF">L211DRAFT_839757</name>
    <name evidence="1" type="ORF">L211DRAFT_841140</name>
</gene>